<dbReference type="Pfam" id="PF01729">
    <property type="entry name" value="QRPTase_C"/>
    <property type="match status" value="1"/>
</dbReference>
<protein>
    <recommendedName>
        <fullName evidence="3">Quinolinate phosphoribosyl transferase C-terminal domain-containing protein</fullName>
    </recommendedName>
</protein>
<dbReference type="SUPFAM" id="SSF51690">
    <property type="entry name" value="Nicotinate/Quinolinate PRTase C-terminal domain-like"/>
    <property type="match status" value="1"/>
</dbReference>
<accession>X1T9U8</accession>
<gene>
    <name evidence="4" type="ORF">S12H4_39595</name>
</gene>
<dbReference type="InterPro" id="IPR027277">
    <property type="entry name" value="NadC/ModD"/>
</dbReference>
<dbReference type="InterPro" id="IPR002638">
    <property type="entry name" value="Quinolinate_PRibosylTrfase_C"/>
</dbReference>
<dbReference type="GO" id="GO:0009435">
    <property type="term" value="P:NAD+ biosynthetic process"/>
    <property type="evidence" value="ECO:0007669"/>
    <property type="project" value="InterPro"/>
</dbReference>
<feature type="non-terminal residue" evidence="4">
    <location>
        <position position="1"/>
    </location>
</feature>
<dbReference type="PANTHER" id="PTHR32179">
    <property type="entry name" value="NICOTINATE-NUCLEOTIDE PYROPHOSPHORYLASE [CARBOXYLATING]"/>
    <property type="match status" value="1"/>
</dbReference>
<feature type="domain" description="Quinolinate phosphoribosyl transferase C-terminal" evidence="3">
    <location>
        <begin position="1"/>
        <end position="59"/>
    </location>
</feature>
<dbReference type="InterPro" id="IPR013785">
    <property type="entry name" value="Aldolase_TIM"/>
</dbReference>
<keyword evidence="2" id="KW-0808">Transferase</keyword>
<dbReference type="GO" id="GO:0034213">
    <property type="term" value="P:quinolinate catabolic process"/>
    <property type="evidence" value="ECO:0007669"/>
    <property type="project" value="TreeGrafter"/>
</dbReference>
<dbReference type="InterPro" id="IPR036068">
    <property type="entry name" value="Nicotinate_pribotase-like_C"/>
</dbReference>
<evidence type="ECO:0000259" key="3">
    <source>
        <dbReference type="Pfam" id="PF01729"/>
    </source>
</evidence>
<comment type="caution">
    <text evidence="4">The sequence shown here is derived from an EMBL/GenBank/DDBJ whole genome shotgun (WGS) entry which is preliminary data.</text>
</comment>
<evidence type="ECO:0000313" key="4">
    <source>
        <dbReference type="EMBL" id="GAI88166.1"/>
    </source>
</evidence>
<dbReference type="AlphaFoldDB" id="X1T9U8"/>
<dbReference type="GO" id="GO:0005737">
    <property type="term" value="C:cytoplasm"/>
    <property type="evidence" value="ECO:0007669"/>
    <property type="project" value="TreeGrafter"/>
</dbReference>
<proteinExistence type="inferred from homology"/>
<evidence type="ECO:0000256" key="2">
    <source>
        <dbReference type="ARBA" id="ARBA00022676"/>
    </source>
</evidence>
<name>X1T9U8_9ZZZZ</name>
<dbReference type="EMBL" id="BARW01023938">
    <property type="protein sequence ID" value="GAI88166.1"/>
    <property type="molecule type" value="Genomic_DNA"/>
</dbReference>
<evidence type="ECO:0000256" key="1">
    <source>
        <dbReference type="ARBA" id="ARBA00009400"/>
    </source>
</evidence>
<dbReference type="GO" id="GO:0004514">
    <property type="term" value="F:nicotinate-nucleotide diphosphorylase (carboxylating) activity"/>
    <property type="evidence" value="ECO:0007669"/>
    <property type="project" value="InterPro"/>
</dbReference>
<keyword evidence="2" id="KW-0328">Glycosyltransferase</keyword>
<comment type="similarity">
    <text evidence="1">Belongs to the NadC/ModD family.</text>
</comment>
<organism evidence="4">
    <name type="scientific">marine sediment metagenome</name>
    <dbReference type="NCBI Taxonomy" id="412755"/>
    <lineage>
        <taxon>unclassified sequences</taxon>
        <taxon>metagenomes</taxon>
        <taxon>ecological metagenomes</taxon>
    </lineage>
</organism>
<dbReference type="Gene3D" id="3.20.20.70">
    <property type="entry name" value="Aldolase class I"/>
    <property type="match status" value="1"/>
</dbReference>
<sequence>DNMEPEQLKKCVALCKGKSRLEASGGITLKNVEAVAATGVDAISLGCLTHSAPAADLTLELK</sequence>
<reference evidence="4" key="1">
    <citation type="journal article" date="2014" name="Front. Microbiol.">
        <title>High frequency of phylogenetically diverse reductive dehalogenase-homologous genes in deep subseafloor sedimentary metagenomes.</title>
        <authorList>
            <person name="Kawai M."/>
            <person name="Futagami T."/>
            <person name="Toyoda A."/>
            <person name="Takaki Y."/>
            <person name="Nishi S."/>
            <person name="Hori S."/>
            <person name="Arai W."/>
            <person name="Tsubouchi T."/>
            <person name="Morono Y."/>
            <person name="Uchiyama I."/>
            <person name="Ito T."/>
            <person name="Fujiyama A."/>
            <person name="Inagaki F."/>
            <person name="Takami H."/>
        </authorList>
    </citation>
    <scope>NUCLEOTIDE SEQUENCE</scope>
    <source>
        <strain evidence="4">Expedition CK06-06</strain>
    </source>
</reference>
<dbReference type="PANTHER" id="PTHR32179:SF3">
    <property type="entry name" value="NICOTINATE-NUCLEOTIDE PYROPHOSPHORYLASE [CARBOXYLATING]"/>
    <property type="match status" value="1"/>
</dbReference>